<dbReference type="GO" id="GO:0008408">
    <property type="term" value="F:3'-5' exonuclease activity"/>
    <property type="evidence" value="ECO:0007669"/>
    <property type="project" value="InterPro"/>
</dbReference>
<dbReference type="InterPro" id="IPR004365">
    <property type="entry name" value="NA-bd_OB_tRNA"/>
</dbReference>
<name>K6WAR3_9MICO</name>
<dbReference type="CDD" id="cd12113">
    <property type="entry name" value="PHP_PolIIIA_DnaE3"/>
    <property type="match status" value="1"/>
</dbReference>
<feature type="domain" description="Polymerase/histidinol phosphatase N-terminal" evidence="10">
    <location>
        <begin position="8"/>
        <end position="75"/>
    </location>
</feature>
<organism evidence="11 12">
    <name type="scientific">Kineosphaera limosa NBRC 100340</name>
    <dbReference type="NCBI Taxonomy" id="1184609"/>
    <lineage>
        <taxon>Bacteria</taxon>
        <taxon>Bacillati</taxon>
        <taxon>Actinomycetota</taxon>
        <taxon>Actinomycetes</taxon>
        <taxon>Micrococcales</taxon>
        <taxon>Dermatophilaceae</taxon>
        <taxon>Kineosphaera</taxon>
    </lineage>
</organism>
<dbReference type="Pfam" id="PF02811">
    <property type="entry name" value="PHP"/>
    <property type="match status" value="1"/>
</dbReference>
<dbReference type="SMART" id="SM00481">
    <property type="entry name" value="POLIIIAc"/>
    <property type="match status" value="1"/>
</dbReference>
<keyword evidence="7" id="KW-0235">DNA replication</keyword>
<dbReference type="GO" id="GO:0003676">
    <property type="term" value="F:nucleic acid binding"/>
    <property type="evidence" value="ECO:0007669"/>
    <property type="project" value="InterPro"/>
</dbReference>
<dbReference type="GO" id="GO:0006260">
    <property type="term" value="P:DNA replication"/>
    <property type="evidence" value="ECO:0007669"/>
    <property type="project" value="UniProtKB-KW"/>
</dbReference>
<comment type="catalytic activity">
    <reaction evidence="9">
        <text>DNA(n) + a 2'-deoxyribonucleoside 5'-triphosphate = DNA(n+1) + diphosphate</text>
        <dbReference type="Rhea" id="RHEA:22508"/>
        <dbReference type="Rhea" id="RHEA-COMP:17339"/>
        <dbReference type="Rhea" id="RHEA-COMP:17340"/>
        <dbReference type="ChEBI" id="CHEBI:33019"/>
        <dbReference type="ChEBI" id="CHEBI:61560"/>
        <dbReference type="ChEBI" id="CHEBI:173112"/>
        <dbReference type="EC" id="2.7.7.7"/>
    </reaction>
</comment>
<dbReference type="eggNOG" id="COG0587">
    <property type="taxonomic scope" value="Bacteria"/>
</dbReference>
<dbReference type="InterPro" id="IPR041931">
    <property type="entry name" value="DNA_pol3_alpha_thumb_dom"/>
</dbReference>
<comment type="caution">
    <text evidence="11">The sequence shown here is derived from an EMBL/GenBank/DDBJ whole genome shotgun (WGS) entry which is preliminary data.</text>
</comment>
<dbReference type="InterPro" id="IPR003141">
    <property type="entry name" value="Pol/His_phosphatase_N"/>
</dbReference>
<evidence type="ECO:0000259" key="10">
    <source>
        <dbReference type="SMART" id="SM00481"/>
    </source>
</evidence>
<dbReference type="InterPro" id="IPR004805">
    <property type="entry name" value="DnaE2/DnaE/PolC"/>
</dbReference>
<dbReference type="Proteomes" id="UP000008366">
    <property type="component" value="Unassembled WGS sequence"/>
</dbReference>
<protein>
    <recommendedName>
        <fullName evidence="4">DNA polymerase III subunit alpha</fullName>
        <ecNumber evidence="3">2.7.7.7</ecNumber>
    </recommendedName>
</protein>
<dbReference type="Gene3D" id="3.20.20.140">
    <property type="entry name" value="Metal-dependent hydrolases"/>
    <property type="match status" value="1"/>
</dbReference>
<keyword evidence="5" id="KW-0808">Transferase</keyword>
<dbReference type="Gene3D" id="1.10.10.1600">
    <property type="entry name" value="Bacterial DNA polymerase III alpha subunit, thumb domain"/>
    <property type="match status" value="1"/>
</dbReference>
<dbReference type="InterPro" id="IPR011708">
    <property type="entry name" value="DNA_pol3_alpha_NTPase_dom"/>
</dbReference>
<evidence type="ECO:0000256" key="3">
    <source>
        <dbReference type="ARBA" id="ARBA00012417"/>
    </source>
</evidence>
<accession>K6WAR3</accession>
<evidence type="ECO:0000313" key="11">
    <source>
        <dbReference type="EMBL" id="GAB96285.1"/>
    </source>
</evidence>
<dbReference type="EMBL" id="BAHD01000034">
    <property type="protein sequence ID" value="GAB96285.1"/>
    <property type="molecule type" value="Genomic_DNA"/>
</dbReference>
<gene>
    <name evidence="11" type="primary">dnaE</name>
    <name evidence="11" type="ORF">KILIM_034_00340</name>
</gene>
<dbReference type="GO" id="GO:0003887">
    <property type="term" value="F:DNA-directed DNA polymerase activity"/>
    <property type="evidence" value="ECO:0007669"/>
    <property type="project" value="UniProtKB-KW"/>
</dbReference>
<dbReference type="InterPro" id="IPR040982">
    <property type="entry name" value="DNA_pol3_finger"/>
</dbReference>
<evidence type="ECO:0000256" key="8">
    <source>
        <dbReference type="ARBA" id="ARBA00022932"/>
    </source>
</evidence>
<dbReference type="CDD" id="cd04485">
    <property type="entry name" value="DnaE_OBF"/>
    <property type="match status" value="1"/>
</dbReference>
<dbReference type="SUPFAM" id="SSF89550">
    <property type="entry name" value="PHP domain-like"/>
    <property type="match status" value="1"/>
</dbReference>
<reference evidence="11 12" key="1">
    <citation type="submission" date="2012-08" db="EMBL/GenBank/DDBJ databases">
        <title>Whole genome shotgun sequence of Kineosphaera limosa NBRC 100340.</title>
        <authorList>
            <person name="Yoshida I."/>
            <person name="Isaki S."/>
            <person name="Hosoyama A."/>
            <person name="Tsuchikane K."/>
            <person name="Katsumata H."/>
            <person name="Ando Y."/>
            <person name="Ohji S."/>
            <person name="Hamada M."/>
            <person name="Tamura T."/>
            <person name="Yamazoe A."/>
            <person name="Yamazaki S."/>
            <person name="Fujita N."/>
        </authorList>
    </citation>
    <scope>NUCLEOTIDE SEQUENCE [LARGE SCALE GENOMIC DNA]</scope>
    <source>
        <strain evidence="11 12">NBRC 100340</strain>
    </source>
</reference>
<keyword evidence="8" id="KW-0239">DNA-directed DNA polymerase</keyword>
<dbReference type="Pfam" id="PF14579">
    <property type="entry name" value="HHH_6"/>
    <property type="match status" value="1"/>
</dbReference>
<evidence type="ECO:0000313" key="12">
    <source>
        <dbReference type="Proteomes" id="UP000008366"/>
    </source>
</evidence>
<dbReference type="Pfam" id="PF01336">
    <property type="entry name" value="tRNA_anti-codon"/>
    <property type="match status" value="1"/>
</dbReference>
<dbReference type="PANTHER" id="PTHR32294">
    <property type="entry name" value="DNA POLYMERASE III SUBUNIT ALPHA"/>
    <property type="match status" value="1"/>
</dbReference>
<dbReference type="Pfam" id="PF17657">
    <property type="entry name" value="DNA_pol3_finger"/>
    <property type="match status" value="1"/>
</dbReference>
<dbReference type="STRING" id="1184609.KILIM_034_00340"/>
<dbReference type="NCBIfam" id="TIGR00594">
    <property type="entry name" value="polc"/>
    <property type="match status" value="1"/>
</dbReference>
<evidence type="ECO:0000256" key="4">
    <source>
        <dbReference type="ARBA" id="ARBA00019114"/>
    </source>
</evidence>
<evidence type="ECO:0000256" key="1">
    <source>
        <dbReference type="ARBA" id="ARBA00004496"/>
    </source>
</evidence>
<dbReference type="EC" id="2.7.7.7" evidence="3"/>
<dbReference type="InterPro" id="IPR016195">
    <property type="entry name" value="Pol/histidinol_Pase-like"/>
</dbReference>
<dbReference type="InterPro" id="IPR012340">
    <property type="entry name" value="NA-bd_OB-fold"/>
</dbReference>
<proteinExistence type="inferred from homology"/>
<dbReference type="Pfam" id="PF07733">
    <property type="entry name" value="DNA_pol3_alpha"/>
    <property type="match status" value="1"/>
</dbReference>
<dbReference type="AlphaFoldDB" id="K6WAR3"/>
<dbReference type="Gene3D" id="2.40.50.140">
    <property type="entry name" value="Nucleic acid-binding proteins"/>
    <property type="match status" value="1"/>
</dbReference>
<dbReference type="InterPro" id="IPR004013">
    <property type="entry name" value="PHP_dom"/>
</dbReference>
<evidence type="ECO:0000256" key="6">
    <source>
        <dbReference type="ARBA" id="ARBA00022695"/>
    </source>
</evidence>
<comment type="subcellular location">
    <subcellularLocation>
        <location evidence="1">Cytoplasm</location>
    </subcellularLocation>
</comment>
<evidence type="ECO:0000256" key="5">
    <source>
        <dbReference type="ARBA" id="ARBA00022679"/>
    </source>
</evidence>
<evidence type="ECO:0000256" key="2">
    <source>
        <dbReference type="ARBA" id="ARBA00009496"/>
    </source>
</evidence>
<evidence type="ECO:0000256" key="7">
    <source>
        <dbReference type="ARBA" id="ARBA00022705"/>
    </source>
</evidence>
<dbReference type="Gene3D" id="1.10.150.870">
    <property type="match status" value="1"/>
</dbReference>
<dbReference type="PANTHER" id="PTHR32294:SF0">
    <property type="entry name" value="DNA POLYMERASE III SUBUNIT ALPHA"/>
    <property type="match status" value="1"/>
</dbReference>
<comment type="similarity">
    <text evidence="2">Belongs to the DNA polymerase type-C family. DnaE subfamily.</text>
</comment>
<sequence length="1205" mass="132523">MSGTDSFVHLHNHTEYSMLDGAARIDDLCAEAARMGMPAVATTDHGFIFGAYEFWQKAKKHGVKPIIGIEGYLTPGTHRTDKTRVKFGDGGRDDVSGSGAYTHMTMWARNNDGMANLFKLCSLASLEGYYFKPRMDRELLAQYGQGLIATTGCPSGEVQTRLRLGQYDQARAAAADFRDIFGAENFYCELMDHGLEIERRVQKDLLRLAKDLGLPLVATNDLHYTKAEDAKAHAALLCVQSGSTLMDPGRFKFDADDFYLKSPEQMRHLWRELPQACDNTLAIAERCEVSFTEGEGRYMPRFPCPPGEDERSWFVKEVNKGLAERFEGQVPEYARTQADFEIEVIVSKGYAGYFLVVADFITWAKAQGIRVGPGRGSGAGSMCAYAMKITDLDPIPHGLIFERFLNPERMSMPDFDVDFDERRRGEVIKYVTEKYGSERVAQIVTYGTIKAKQALKDASRVMGFPFAMGEKLTKAMPADVMGKGIPLSGVFDPEHKRYAEAAEFRALHDEDPAAKEIVGTALGLEGLKRQWGVHAAGVIMSSEPLIDVIPIMKREQDGQIITQFDYPTCETLGLVKMDFLGLRNLTILDDAIANVAMNRDEVIDLDALSKDLNDRSTYDLLTRGDTLGVFQLDGGGMRTLLRLMRPDNFEDISAALALYRPGPMGVDAHTNFALRKNGRQEMIPLDPRLKGQLEQKMIDALEPILGTTYGLVIYQEQVMEIAQKLAGYTLGNADLLRRAMGKKKREVLDAEFVNFEKGMLDQGFAAASVKALWDVLVPFSDYAFNKAHTAAYGLVSYWTGYLKANYPAEYMAALLTSVRDDKDKSALYLGECRRMGIHVLPPDVNASIGYFAAVGEDIRFGLEAIRNVGANVVEAIVRTRGEKGEYTSFEDFLRKVPAVVCNKRTIDSLIKGGAFDSLGHQRSGLVRIHEQYVDALVEEKKNEAAGQDSLFAAFAGLDGDDESDGGQALQALPPIPAGEWDKQVLLAFEREMLGLYVSDHPLFGIEHILAAHADTSIGQVTAVDPDADSNGHNGHGGHGGREGQMVTIAGLITSLQLKRTKKGDLWAIVTVEDLGGAIECLFFPSTYLTVSTMLSTDTVVVVKGRVNRRDDSVSLYAQELTLPEITEGPRGPVVVSMPLARATNGMALRIKDVLHEHPGGTEVHVKLTQPGRSVVMRLDDSLRVTASPALFGDLKALLGPACLAG</sequence>
<dbReference type="InterPro" id="IPR029460">
    <property type="entry name" value="DNAPol_HHH"/>
</dbReference>
<evidence type="ECO:0000256" key="9">
    <source>
        <dbReference type="ARBA" id="ARBA00049244"/>
    </source>
</evidence>
<dbReference type="GO" id="GO:0005737">
    <property type="term" value="C:cytoplasm"/>
    <property type="evidence" value="ECO:0007669"/>
    <property type="project" value="UniProtKB-SubCell"/>
</dbReference>
<keyword evidence="12" id="KW-1185">Reference proteome</keyword>
<dbReference type="NCBIfam" id="NF004226">
    <property type="entry name" value="PRK05673.1"/>
    <property type="match status" value="1"/>
</dbReference>
<keyword evidence="6" id="KW-0548">Nucleotidyltransferase</keyword>